<organism evidence="1">
    <name type="scientific">uncultured Caudovirales phage</name>
    <dbReference type="NCBI Taxonomy" id="2100421"/>
    <lineage>
        <taxon>Viruses</taxon>
        <taxon>Duplodnaviria</taxon>
        <taxon>Heunggongvirae</taxon>
        <taxon>Uroviricota</taxon>
        <taxon>Caudoviricetes</taxon>
        <taxon>Peduoviridae</taxon>
        <taxon>Maltschvirus</taxon>
        <taxon>Maltschvirus maltsch</taxon>
    </lineage>
</organism>
<evidence type="ECO:0000313" key="2">
    <source>
        <dbReference type="EMBL" id="CAB5224033.1"/>
    </source>
</evidence>
<gene>
    <name evidence="1" type="ORF">UFOVP652_17</name>
    <name evidence="2" type="ORF">UFOVP734_22</name>
</gene>
<sequence>MSHVTESTCHTAIKRHRCTWCWQFIEAGEQYQRYRYYDGGEASTIKMHPECFDAMQQESRELGYGVFEWTPGQERPERKAQ</sequence>
<accession>A0A6J5N517</accession>
<proteinExistence type="predicted"/>
<dbReference type="EMBL" id="LR796617">
    <property type="protein sequence ID" value="CAB4154600.1"/>
    <property type="molecule type" value="Genomic_DNA"/>
</dbReference>
<reference evidence="1" key="1">
    <citation type="submission" date="2020-04" db="EMBL/GenBank/DDBJ databases">
        <authorList>
            <person name="Chiriac C."/>
            <person name="Salcher M."/>
            <person name="Ghai R."/>
            <person name="Kavagutti S V."/>
        </authorList>
    </citation>
    <scope>NUCLEOTIDE SEQUENCE</scope>
</reference>
<protein>
    <submittedName>
        <fullName evidence="1">Uncharacterized protein</fullName>
    </submittedName>
</protein>
<name>A0A6J5N517_9CAUD</name>
<dbReference type="EMBL" id="LR798328">
    <property type="protein sequence ID" value="CAB5224033.1"/>
    <property type="molecule type" value="Genomic_DNA"/>
</dbReference>
<evidence type="ECO:0000313" key="1">
    <source>
        <dbReference type="EMBL" id="CAB4154600.1"/>
    </source>
</evidence>